<comment type="caution">
    <text evidence="1">The sequence shown here is derived from an EMBL/GenBank/DDBJ whole genome shotgun (WGS) entry which is preliminary data.</text>
</comment>
<gene>
    <name evidence="1" type="ORF">EFQ99_16445</name>
</gene>
<dbReference type="AlphaFoldDB" id="A0A3S0QUS8"/>
<accession>A0A3S0QUS8</accession>
<reference evidence="2" key="1">
    <citation type="submission" date="2018-11" db="EMBL/GenBank/DDBJ databases">
        <title>Rhizobium chutanense sp. nov., isolated from root nodules of Phaseolus vulgaris in China.</title>
        <authorList>
            <person name="Huo Y."/>
        </authorList>
    </citation>
    <scope>NUCLEOTIDE SEQUENCE [LARGE SCALE GENOMIC DNA]</scope>
    <source>
        <strain evidence="2">CCBAU 65647</strain>
    </source>
</reference>
<dbReference type="Proteomes" id="UP000278823">
    <property type="component" value="Unassembled WGS sequence"/>
</dbReference>
<sequence>MSDVDRKTLQRAPVLIARKCHCGDWAGVFDLDVDLAPRDANATIGETITSMIRALLSKSISRKLPSACLRWSDGA</sequence>
<keyword evidence="2" id="KW-1185">Reference proteome</keyword>
<name>A0A3S0QUS8_9HYPH</name>
<protein>
    <submittedName>
        <fullName evidence="1">Uncharacterized protein</fullName>
    </submittedName>
</protein>
<evidence type="ECO:0000313" key="1">
    <source>
        <dbReference type="EMBL" id="RUM24374.1"/>
    </source>
</evidence>
<organism evidence="1 2">
    <name type="scientific">Rhizobium vallis</name>
    <dbReference type="NCBI Taxonomy" id="634290"/>
    <lineage>
        <taxon>Bacteria</taxon>
        <taxon>Pseudomonadati</taxon>
        <taxon>Pseudomonadota</taxon>
        <taxon>Alphaproteobacteria</taxon>
        <taxon>Hyphomicrobiales</taxon>
        <taxon>Rhizobiaceae</taxon>
        <taxon>Rhizobium/Agrobacterium group</taxon>
        <taxon>Rhizobium</taxon>
    </lineage>
</organism>
<evidence type="ECO:0000313" key="2">
    <source>
        <dbReference type="Proteomes" id="UP000278823"/>
    </source>
</evidence>
<proteinExistence type="predicted"/>
<dbReference type="EMBL" id="RJTH01000005">
    <property type="protein sequence ID" value="RUM24374.1"/>
    <property type="molecule type" value="Genomic_DNA"/>
</dbReference>